<evidence type="ECO:0000313" key="1">
    <source>
        <dbReference type="EMBL" id="CAB4163212.1"/>
    </source>
</evidence>
<organism evidence="1">
    <name type="scientific">uncultured Caudovirales phage</name>
    <dbReference type="NCBI Taxonomy" id="2100421"/>
    <lineage>
        <taxon>Viruses</taxon>
        <taxon>Duplodnaviria</taxon>
        <taxon>Heunggongvirae</taxon>
        <taxon>Uroviricota</taxon>
        <taxon>Caudoviricetes</taxon>
        <taxon>Peduoviridae</taxon>
        <taxon>Maltschvirus</taxon>
        <taxon>Maltschvirus maltsch</taxon>
    </lineage>
</organism>
<dbReference type="EMBL" id="LR796743">
    <property type="protein sequence ID" value="CAB4163212.1"/>
    <property type="molecule type" value="Genomic_DNA"/>
</dbReference>
<sequence length="135" mass="14919">MAITFAASAPKAHSFLIFPKGNYPFGIVDAKEGKLAKDGARLKAGTQFIELKIKVTNPKTDETVTIFDNLYFDGSTFWKVDAMLKAIGKHPGEGEVIEIDCFDLIGEAGFADIKIGKNNRQEERNEVAAYTWEES</sequence>
<accession>A0A6J5NWU4</accession>
<proteinExistence type="predicted"/>
<gene>
    <name evidence="1" type="ORF">UFOVP813_7</name>
</gene>
<name>A0A6J5NWU4_9CAUD</name>
<reference evidence="1" key="1">
    <citation type="submission" date="2020-04" db="EMBL/GenBank/DDBJ databases">
        <authorList>
            <person name="Chiriac C."/>
            <person name="Salcher M."/>
            <person name="Ghai R."/>
            <person name="Kavagutti S V."/>
        </authorList>
    </citation>
    <scope>NUCLEOTIDE SEQUENCE</scope>
</reference>
<protein>
    <submittedName>
        <fullName evidence="1">Uncharacterized protein</fullName>
    </submittedName>
</protein>